<proteinExistence type="predicted"/>
<keyword evidence="1" id="KW-0472">Membrane</keyword>
<keyword evidence="1" id="KW-0812">Transmembrane</keyword>
<sequence>MLPDILQRKDQLKAPRRDHRPIQKEYFKMATFLNFLLLVTVLALTKFSTLSAELNELSNKQSAIKVARSMLPAKFLESDPEAWDEKIGDQRNWEDRLSMKRNWDELSSWGKRSAFDNSAIDNEFGNSLRRALNSHNLKLSSLLDGAELKKRWDSLQAWGKRNANGNEAAYGKNVKRDHMVKLSDGTWKKISSADGDKRGNGWDEMSGWGKRSAVQHKIRLFAIDMEEKKTTFIKILAR</sequence>
<keyword evidence="1" id="KW-1133">Transmembrane helix</keyword>
<evidence type="ECO:0000313" key="2">
    <source>
        <dbReference type="EMBL" id="CAI9725280.1"/>
    </source>
</evidence>
<accession>A0AA36AZQ7</accession>
<organism evidence="2 3">
    <name type="scientific">Octopus vulgaris</name>
    <name type="common">Common octopus</name>
    <dbReference type="NCBI Taxonomy" id="6645"/>
    <lineage>
        <taxon>Eukaryota</taxon>
        <taxon>Metazoa</taxon>
        <taxon>Spiralia</taxon>
        <taxon>Lophotrochozoa</taxon>
        <taxon>Mollusca</taxon>
        <taxon>Cephalopoda</taxon>
        <taxon>Coleoidea</taxon>
        <taxon>Octopodiformes</taxon>
        <taxon>Octopoda</taxon>
        <taxon>Incirrata</taxon>
        <taxon>Octopodidae</taxon>
        <taxon>Octopus</taxon>
    </lineage>
</organism>
<reference evidence="2" key="1">
    <citation type="submission" date="2023-08" db="EMBL/GenBank/DDBJ databases">
        <authorList>
            <person name="Alioto T."/>
            <person name="Alioto T."/>
            <person name="Gomez Garrido J."/>
        </authorList>
    </citation>
    <scope>NUCLEOTIDE SEQUENCE</scope>
</reference>
<name>A0AA36AZQ7_OCTVU</name>
<protein>
    <submittedName>
        <fullName evidence="2">Uncharacterized protein</fullName>
    </submittedName>
</protein>
<evidence type="ECO:0000313" key="3">
    <source>
        <dbReference type="Proteomes" id="UP001162480"/>
    </source>
</evidence>
<gene>
    <name evidence="2" type="ORF">OCTVUL_1B013949</name>
</gene>
<keyword evidence="3" id="KW-1185">Reference proteome</keyword>
<dbReference type="Proteomes" id="UP001162480">
    <property type="component" value="Chromosome 7"/>
</dbReference>
<evidence type="ECO:0000256" key="1">
    <source>
        <dbReference type="SAM" id="Phobius"/>
    </source>
</evidence>
<feature type="transmembrane region" description="Helical" evidence="1">
    <location>
        <begin position="26"/>
        <end position="45"/>
    </location>
</feature>
<dbReference type="EMBL" id="OX597820">
    <property type="protein sequence ID" value="CAI9725280.1"/>
    <property type="molecule type" value="Genomic_DNA"/>
</dbReference>
<dbReference type="AlphaFoldDB" id="A0AA36AZQ7"/>